<dbReference type="OrthoDB" id="3942380at2759"/>
<evidence type="ECO:0000256" key="1">
    <source>
        <dbReference type="ARBA" id="ARBA00004090"/>
    </source>
</evidence>
<keyword evidence="7 8" id="KW-0539">Nucleus</keyword>
<feature type="compositionally biased region" description="Basic and acidic residues" evidence="9">
    <location>
        <begin position="102"/>
        <end position="117"/>
    </location>
</feature>
<keyword evidence="6" id="KW-0175">Coiled coil</keyword>
<comment type="caution">
    <text evidence="10">The sequence shown here is derived from an EMBL/GenBank/DDBJ whole genome shotgun (WGS) entry which is preliminary data.</text>
</comment>
<dbReference type="GO" id="GO:0006364">
    <property type="term" value="P:rRNA processing"/>
    <property type="evidence" value="ECO:0007669"/>
    <property type="project" value="UniProtKB-UniRule"/>
</dbReference>
<dbReference type="EMBL" id="LXPE01000003">
    <property type="protein sequence ID" value="OBA28624.1"/>
    <property type="molecule type" value="Genomic_DNA"/>
</dbReference>
<keyword evidence="11" id="KW-1185">Reference proteome</keyword>
<sequence length="117" mass="14310">MDGLNKSSRTWKAYKVSKSLVPNNSITKKTTWNQKKEQALKDKEFKDKLRLLKQEKQDAKMEKITKRKEREEQKIEKERLQILQQRLNQKRIDRLRRKEKRNKALNEGRKKEINNFE</sequence>
<dbReference type="Pfam" id="PF03879">
    <property type="entry name" value="Cgr1"/>
    <property type="match status" value="1"/>
</dbReference>
<evidence type="ECO:0000313" key="10">
    <source>
        <dbReference type="EMBL" id="OBA28624.1"/>
    </source>
</evidence>
<protein>
    <recommendedName>
        <fullName evidence="8">rRNA-processing protein</fullName>
    </recommendedName>
</protein>
<evidence type="ECO:0000256" key="6">
    <source>
        <dbReference type="ARBA" id="ARBA00023054"/>
    </source>
</evidence>
<proteinExistence type="inferred from homology"/>
<evidence type="ECO:0000256" key="2">
    <source>
        <dbReference type="ARBA" id="ARBA00004604"/>
    </source>
</evidence>
<evidence type="ECO:0000256" key="5">
    <source>
        <dbReference type="ARBA" id="ARBA00022552"/>
    </source>
</evidence>
<dbReference type="InterPro" id="IPR005579">
    <property type="entry name" value="Cgr1-like"/>
</dbReference>
<evidence type="ECO:0000256" key="7">
    <source>
        <dbReference type="ARBA" id="ARBA00023242"/>
    </source>
</evidence>
<dbReference type="GO" id="GO:0005730">
    <property type="term" value="C:nucleolus"/>
    <property type="evidence" value="ECO:0007669"/>
    <property type="project" value="UniProtKB-SubCell"/>
</dbReference>
<accession>A0A1B7TIR9</accession>
<evidence type="ECO:0000256" key="4">
    <source>
        <dbReference type="ARBA" id="ARBA00022517"/>
    </source>
</evidence>
<comment type="similarity">
    <text evidence="3 8">Belongs to the CGR1 family.</text>
</comment>
<keyword evidence="4 8" id="KW-0690">Ribosome biogenesis</keyword>
<feature type="region of interest" description="Disordered" evidence="9">
    <location>
        <begin position="93"/>
        <end position="117"/>
    </location>
</feature>
<evidence type="ECO:0000313" key="11">
    <source>
        <dbReference type="Proteomes" id="UP000092321"/>
    </source>
</evidence>
<gene>
    <name evidence="10" type="ORF">HANVADRAFT_51494</name>
</gene>
<organism evidence="10 11">
    <name type="scientific">Hanseniaspora valbyensis NRRL Y-1626</name>
    <dbReference type="NCBI Taxonomy" id="766949"/>
    <lineage>
        <taxon>Eukaryota</taxon>
        <taxon>Fungi</taxon>
        <taxon>Dikarya</taxon>
        <taxon>Ascomycota</taxon>
        <taxon>Saccharomycotina</taxon>
        <taxon>Saccharomycetes</taxon>
        <taxon>Saccharomycodales</taxon>
        <taxon>Saccharomycodaceae</taxon>
        <taxon>Hanseniaspora</taxon>
    </lineage>
</organism>
<comment type="subcellular location">
    <subcellularLocation>
        <location evidence="2 8">Nucleus</location>
        <location evidence="2 8">Nucleolus</location>
    </subcellularLocation>
</comment>
<reference evidence="11" key="1">
    <citation type="journal article" date="2016" name="Proc. Natl. Acad. Sci. U.S.A.">
        <title>Comparative genomics of biotechnologically important yeasts.</title>
        <authorList>
            <person name="Riley R."/>
            <person name="Haridas S."/>
            <person name="Wolfe K.H."/>
            <person name="Lopes M.R."/>
            <person name="Hittinger C.T."/>
            <person name="Goeker M."/>
            <person name="Salamov A.A."/>
            <person name="Wisecaver J.H."/>
            <person name="Long T.M."/>
            <person name="Calvey C.H."/>
            <person name="Aerts A.L."/>
            <person name="Barry K.W."/>
            <person name="Choi C."/>
            <person name="Clum A."/>
            <person name="Coughlan A.Y."/>
            <person name="Deshpande S."/>
            <person name="Douglass A.P."/>
            <person name="Hanson S.J."/>
            <person name="Klenk H.-P."/>
            <person name="LaButti K.M."/>
            <person name="Lapidus A."/>
            <person name="Lindquist E.A."/>
            <person name="Lipzen A.M."/>
            <person name="Meier-Kolthoff J.P."/>
            <person name="Ohm R.A."/>
            <person name="Otillar R.P."/>
            <person name="Pangilinan J.L."/>
            <person name="Peng Y."/>
            <person name="Rokas A."/>
            <person name="Rosa C.A."/>
            <person name="Scheuner C."/>
            <person name="Sibirny A.A."/>
            <person name="Slot J.C."/>
            <person name="Stielow J.B."/>
            <person name="Sun H."/>
            <person name="Kurtzman C.P."/>
            <person name="Blackwell M."/>
            <person name="Grigoriev I.V."/>
            <person name="Jeffries T.W."/>
        </authorList>
    </citation>
    <scope>NUCLEOTIDE SEQUENCE [LARGE SCALE GENOMIC DNA]</scope>
    <source>
        <strain evidence="11">NRRL Y-1626</strain>
    </source>
</reference>
<comment type="function">
    <text evidence="1 8">Involved in nucleolar integrity and required for processing of the pre-rRNA for the 60S ribosome subunit.</text>
</comment>
<evidence type="ECO:0000256" key="9">
    <source>
        <dbReference type="SAM" id="MobiDB-lite"/>
    </source>
</evidence>
<name>A0A1B7TIR9_9ASCO</name>
<keyword evidence="5 8" id="KW-0698">rRNA processing</keyword>
<evidence type="ECO:0000256" key="3">
    <source>
        <dbReference type="ARBA" id="ARBA00007869"/>
    </source>
</evidence>
<dbReference type="Proteomes" id="UP000092321">
    <property type="component" value="Unassembled WGS sequence"/>
</dbReference>
<evidence type="ECO:0000256" key="8">
    <source>
        <dbReference type="RuleBase" id="RU363084"/>
    </source>
</evidence>
<dbReference type="AlphaFoldDB" id="A0A1B7TIR9"/>